<feature type="domain" description="Gfo/Idh/MocA-like oxidoreductase N-terminal" evidence="3">
    <location>
        <begin position="19"/>
        <end position="135"/>
    </location>
</feature>
<organism evidence="5 6">
    <name type="scientific">Cohnella zeiphila</name>
    <dbReference type="NCBI Taxonomy" id="2761120"/>
    <lineage>
        <taxon>Bacteria</taxon>
        <taxon>Bacillati</taxon>
        <taxon>Bacillota</taxon>
        <taxon>Bacilli</taxon>
        <taxon>Bacillales</taxon>
        <taxon>Paenibacillaceae</taxon>
        <taxon>Cohnella</taxon>
    </lineage>
</organism>
<dbReference type="PANTHER" id="PTHR43708:SF5">
    <property type="entry name" value="CONSERVED EXPRESSED OXIDOREDUCTASE (EUROFUNG)-RELATED"/>
    <property type="match status" value="1"/>
</dbReference>
<dbReference type="EMBL" id="JACJVO010000021">
    <property type="protein sequence ID" value="MBB6732753.1"/>
    <property type="molecule type" value="Genomic_DNA"/>
</dbReference>
<sequence length="350" mass="39640">MSTANSLIYPLPCKHDYGIGIVGAGGIVNYAHLPAYRKAGLNIIGICDINENAVRNSAQKWEIPFSTTDYRELLKRNDIQIIDIAIPNEGRVDIVKEAVAAGKHILIQKPFAHQIEQAEEMVRSASEHGVRLAVNQNARFAPFYRKAKEIIDSGILGELYLMTHEMRINQDEALAGTWFAKVPNFLLVDYEIHHLDLMRFWSGSTPERVYTSGTRMPGQHIQSDMTVLTTMEFASGLRASLITVDTLQSNQAFWSFTVEGTKGSLYGRISHDYTVFELDYYTKDNPGQWTRVTPPGRWFVDAFYGSMFELMNAIQENREPSISGRDNLETLRLLHSMIRSTEKKMIVSVE</sequence>
<feature type="domain" description="GFO/IDH/MocA-like oxidoreductase" evidence="4">
    <location>
        <begin position="144"/>
        <end position="265"/>
    </location>
</feature>
<dbReference type="AlphaFoldDB" id="A0A7X0SRY0"/>
<dbReference type="Gene3D" id="3.30.360.10">
    <property type="entry name" value="Dihydrodipicolinate Reductase, domain 2"/>
    <property type="match status" value="1"/>
</dbReference>
<gene>
    <name evidence="5" type="ORF">H7C18_17685</name>
</gene>
<dbReference type="PANTHER" id="PTHR43708">
    <property type="entry name" value="CONSERVED EXPRESSED OXIDOREDUCTASE (EUROFUNG)"/>
    <property type="match status" value="1"/>
</dbReference>
<evidence type="ECO:0000259" key="4">
    <source>
        <dbReference type="Pfam" id="PF22725"/>
    </source>
</evidence>
<evidence type="ECO:0000256" key="1">
    <source>
        <dbReference type="ARBA" id="ARBA00010928"/>
    </source>
</evidence>
<name>A0A7X0SRY0_9BACL</name>
<dbReference type="GO" id="GO:0000166">
    <property type="term" value="F:nucleotide binding"/>
    <property type="evidence" value="ECO:0007669"/>
    <property type="project" value="InterPro"/>
</dbReference>
<dbReference type="InterPro" id="IPR036291">
    <property type="entry name" value="NAD(P)-bd_dom_sf"/>
</dbReference>
<dbReference type="InterPro" id="IPR055170">
    <property type="entry name" value="GFO_IDH_MocA-like_dom"/>
</dbReference>
<comment type="similarity">
    <text evidence="1">Belongs to the Gfo/Idh/MocA family.</text>
</comment>
<evidence type="ECO:0000313" key="5">
    <source>
        <dbReference type="EMBL" id="MBB6732753.1"/>
    </source>
</evidence>
<dbReference type="Pfam" id="PF01408">
    <property type="entry name" value="GFO_IDH_MocA"/>
    <property type="match status" value="1"/>
</dbReference>
<keyword evidence="6" id="KW-1185">Reference proteome</keyword>
<dbReference type="SUPFAM" id="SSF51735">
    <property type="entry name" value="NAD(P)-binding Rossmann-fold domains"/>
    <property type="match status" value="1"/>
</dbReference>
<dbReference type="InterPro" id="IPR051317">
    <property type="entry name" value="Gfo/Idh/MocA_oxidoreduct"/>
</dbReference>
<evidence type="ECO:0000259" key="3">
    <source>
        <dbReference type="Pfam" id="PF01408"/>
    </source>
</evidence>
<comment type="caution">
    <text evidence="5">The sequence shown here is derived from an EMBL/GenBank/DDBJ whole genome shotgun (WGS) entry which is preliminary data.</text>
</comment>
<dbReference type="Pfam" id="PF22725">
    <property type="entry name" value="GFO_IDH_MocA_C3"/>
    <property type="match status" value="1"/>
</dbReference>
<dbReference type="GO" id="GO:0016491">
    <property type="term" value="F:oxidoreductase activity"/>
    <property type="evidence" value="ECO:0007669"/>
    <property type="project" value="UniProtKB-KW"/>
</dbReference>
<dbReference type="SUPFAM" id="SSF55347">
    <property type="entry name" value="Glyceraldehyde-3-phosphate dehydrogenase-like, C-terminal domain"/>
    <property type="match status" value="1"/>
</dbReference>
<dbReference type="Proteomes" id="UP000564644">
    <property type="component" value="Unassembled WGS sequence"/>
</dbReference>
<evidence type="ECO:0000313" key="6">
    <source>
        <dbReference type="Proteomes" id="UP000564644"/>
    </source>
</evidence>
<keyword evidence="2" id="KW-0560">Oxidoreductase</keyword>
<dbReference type="InterPro" id="IPR000683">
    <property type="entry name" value="Gfo/Idh/MocA-like_OxRdtase_N"/>
</dbReference>
<protein>
    <submittedName>
        <fullName evidence="5">Gfo/Idh/MocA family oxidoreductase</fullName>
    </submittedName>
</protein>
<proteinExistence type="inferred from homology"/>
<accession>A0A7X0SRY0</accession>
<evidence type="ECO:0000256" key="2">
    <source>
        <dbReference type="ARBA" id="ARBA00023002"/>
    </source>
</evidence>
<reference evidence="5 6" key="1">
    <citation type="submission" date="2020-08" db="EMBL/GenBank/DDBJ databases">
        <title>Cohnella phylogeny.</title>
        <authorList>
            <person name="Dunlap C."/>
        </authorList>
    </citation>
    <scope>NUCLEOTIDE SEQUENCE [LARGE SCALE GENOMIC DNA]</scope>
    <source>
        <strain evidence="5 6">CBP 2801</strain>
    </source>
</reference>
<dbReference type="RefSeq" id="WP_185130410.1">
    <property type="nucleotide sequence ID" value="NZ_JACJVO010000021.1"/>
</dbReference>
<dbReference type="Gene3D" id="3.40.50.720">
    <property type="entry name" value="NAD(P)-binding Rossmann-like Domain"/>
    <property type="match status" value="1"/>
</dbReference>